<keyword evidence="8" id="KW-0408">Iron</keyword>
<dbReference type="SUPFAM" id="SSF48264">
    <property type="entry name" value="Cytochrome P450"/>
    <property type="match status" value="1"/>
</dbReference>
<dbReference type="Gene3D" id="1.10.630.10">
    <property type="entry name" value="Cytochrome P450"/>
    <property type="match status" value="1"/>
</dbReference>
<evidence type="ECO:0000256" key="7">
    <source>
        <dbReference type="ARBA" id="ARBA00023002"/>
    </source>
</evidence>
<dbReference type="PANTHER" id="PTHR46696:SF4">
    <property type="entry name" value="BIOTIN BIOSYNTHESIS CYTOCHROME P450"/>
    <property type="match status" value="1"/>
</dbReference>
<accession>A0A4R5W7A1</accession>
<dbReference type="InterPro" id="IPR002397">
    <property type="entry name" value="Cyt_P450_B"/>
</dbReference>
<keyword evidence="3" id="KW-0153">Cholesterol metabolism</keyword>
<dbReference type="AlphaFoldDB" id="A0A4R5W7A1"/>
<dbReference type="InterPro" id="IPR001128">
    <property type="entry name" value="Cyt_P450"/>
</dbReference>
<evidence type="ECO:0000256" key="13">
    <source>
        <dbReference type="ARBA" id="ARBA00049645"/>
    </source>
</evidence>
<keyword evidence="10" id="KW-0443">Lipid metabolism</keyword>
<evidence type="ECO:0000256" key="8">
    <source>
        <dbReference type="ARBA" id="ARBA00023004"/>
    </source>
</evidence>
<evidence type="ECO:0000313" key="19">
    <source>
        <dbReference type="Proteomes" id="UP000294929"/>
    </source>
</evidence>
<proteinExistence type="inferred from homology"/>
<dbReference type="CDD" id="cd20625">
    <property type="entry name" value="CYP164-like"/>
    <property type="match status" value="1"/>
</dbReference>
<comment type="caution">
    <text evidence="18">The sequence shown here is derived from an EMBL/GenBank/DDBJ whole genome shotgun (WGS) entry which is preliminary data.</text>
</comment>
<evidence type="ECO:0000256" key="11">
    <source>
        <dbReference type="ARBA" id="ARBA00023166"/>
    </source>
</evidence>
<dbReference type="InterPro" id="IPR036396">
    <property type="entry name" value="Cyt_P450_sf"/>
</dbReference>
<evidence type="ECO:0000256" key="14">
    <source>
        <dbReference type="ARBA" id="ARBA00070775"/>
    </source>
</evidence>
<keyword evidence="9" id="KW-0503">Monooxygenase</keyword>
<keyword evidence="11" id="KW-1207">Sterol metabolism</keyword>
<dbReference type="PANTHER" id="PTHR46696">
    <property type="entry name" value="P450, PUTATIVE (EUROFUNG)-RELATED"/>
    <property type="match status" value="1"/>
</dbReference>
<evidence type="ECO:0000256" key="9">
    <source>
        <dbReference type="ARBA" id="ARBA00023033"/>
    </source>
</evidence>
<comment type="cofactor">
    <cofactor evidence="1">
        <name>heme</name>
        <dbReference type="ChEBI" id="CHEBI:30413"/>
    </cofactor>
</comment>
<evidence type="ECO:0000256" key="17">
    <source>
        <dbReference type="ARBA" id="ARBA00083909"/>
    </source>
</evidence>
<keyword evidence="4" id="KW-0349">Heme</keyword>
<name>A0A4R5W7A1_MYCMU</name>
<dbReference type="FunFam" id="1.10.630.10:FF:000018">
    <property type="entry name" value="Cytochrome P450 monooxygenase"/>
    <property type="match status" value="1"/>
</dbReference>
<dbReference type="Pfam" id="PF00067">
    <property type="entry name" value="p450"/>
    <property type="match status" value="1"/>
</dbReference>
<organism evidence="18 19">
    <name type="scientific">Mycolicibacterium mucogenicum</name>
    <name type="common">Mycobacterium mucogenicum</name>
    <dbReference type="NCBI Taxonomy" id="56689"/>
    <lineage>
        <taxon>Bacteria</taxon>
        <taxon>Bacillati</taxon>
        <taxon>Actinomycetota</taxon>
        <taxon>Actinomycetes</taxon>
        <taxon>Mycobacteriales</taxon>
        <taxon>Mycobacteriaceae</taxon>
        <taxon>Mycolicibacterium</taxon>
    </lineage>
</organism>
<keyword evidence="7" id="KW-0560">Oxidoreductase</keyword>
<evidence type="ECO:0000256" key="12">
    <source>
        <dbReference type="ARBA" id="ARBA00023221"/>
    </source>
</evidence>
<evidence type="ECO:0000256" key="6">
    <source>
        <dbReference type="ARBA" id="ARBA00022963"/>
    </source>
</evidence>
<sequence length="439" mass="48444">MNLDMKTRAHWLMGYGLPRATLKLLSRRGDPFARLLLDDGQHDRAYDLIEQIREQGRMSPIFGGNALVTADLQITREILRDNRYRTAKPTDRSPFRTVQRLFEKTNPGVINPVEPPSLLMVDAPDHARLRRLVSRAFTPKAIDGLRHRIHDVAERLLNELDDGGSECDLAVAYASRIPIEIIADMLGIPRAEAPYLYEMGESTSKLITTTAPSWRNFQTAVAALRELETYLATHIEHLRGASAGDSILSAVVQDTELSDFEVRTFAGLLLGAGFLTTAHQFGNAVVALINHPDQLERLRAHPEGWPNAVEEMLRYDSVSQIGVRVASEEVQVGGYPVPKGTAVFLLLAGANRDPAVFERPDQFDAARDNARDHVSFGTRSHVCLGAPLAPMELQIGLQTLFERFPRLALAGTPATNDSTLLRGISYLPVSLGPSPVRPG</sequence>
<evidence type="ECO:0000256" key="2">
    <source>
        <dbReference type="ARBA" id="ARBA00010617"/>
    </source>
</evidence>
<reference evidence="18 19" key="1">
    <citation type="submission" date="2019-01" db="EMBL/GenBank/DDBJ databases">
        <title>High-quality-draft genome sequences of five non-tuberculosis mycobacteriaceae isolated from a nosocomial environment.</title>
        <authorList>
            <person name="Tiago I."/>
            <person name="Alarico S."/>
            <person name="Pereira S.G."/>
            <person name="Coelho C."/>
            <person name="Maranha A."/>
            <person name="Empadinhas N."/>
        </authorList>
    </citation>
    <scope>NUCLEOTIDE SEQUENCE [LARGE SCALE GENOMIC DNA]</scope>
    <source>
        <strain evidence="18 19">24AIII</strain>
    </source>
</reference>
<evidence type="ECO:0000256" key="15">
    <source>
        <dbReference type="ARBA" id="ARBA00079588"/>
    </source>
</evidence>
<evidence type="ECO:0000256" key="4">
    <source>
        <dbReference type="ARBA" id="ARBA00022617"/>
    </source>
</evidence>
<dbReference type="GO" id="GO:0008395">
    <property type="term" value="F:steroid hydroxylase activity"/>
    <property type="evidence" value="ECO:0007669"/>
    <property type="project" value="TreeGrafter"/>
</dbReference>
<evidence type="ECO:0000256" key="16">
    <source>
        <dbReference type="ARBA" id="ARBA00082981"/>
    </source>
</evidence>
<evidence type="ECO:0000256" key="5">
    <source>
        <dbReference type="ARBA" id="ARBA00022723"/>
    </source>
</evidence>
<dbReference type="Proteomes" id="UP000294929">
    <property type="component" value="Unassembled WGS sequence"/>
</dbReference>
<dbReference type="GO" id="GO:0006707">
    <property type="term" value="P:cholesterol catabolic process"/>
    <property type="evidence" value="ECO:0007669"/>
    <property type="project" value="TreeGrafter"/>
</dbReference>
<dbReference type="GO" id="GO:0036199">
    <property type="term" value="F:cholest-4-en-3-one 26-monooxygenase activity"/>
    <property type="evidence" value="ECO:0007669"/>
    <property type="project" value="TreeGrafter"/>
</dbReference>
<dbReference type="EMBL" id="SDLO01000036">
    <property type="protein sequence ID" value="TDK84606.1"/>
    <property type="molecule type" value="Genomic_DNA"/>
</dbReference>
<gene>
    <name evidence="18" type="ORF">EUA03_25740</name>
</gene>
<dbReference type="PRINTS" id="PR00359">
    <property type="entry name" value="BP450"/>
</dbReference>
<dbReference type="GO" id="GO:0005506">
    <property type="term" value="F:iron ion binding"/>
    <property type="evidence" value="ECO:0007669"/>
    <property type="project" value="InterPro"/>
</dbReference>
<evidence type="ECO:0000256" key="10">
    <source>
        <dbReference type="ARBA" id="ARBA00023098"/>
    </source>
</evidence>
<keyword evidence="5" id="KW-0479">Metal-binding</keyword>
<evidence type="ECO:0000256" key="3">
    <source>
        <dbReference type="ARBA" id="ARBA00022548"/>
    </source>
</evidence>
<comment type="similarity">
    <text evidence="2">Belongs to the cytochrome P450 family.</text>
</comment>
<comment type="pathway">
    <text evidence="13">Steroid metabolism; cholesterol degradation.</text>
</comment>
<protein>
    <recommendedName>
        <fullName evidence="14">Steroid C26-monooxygenase</fullName>
    </recommendedName>
    <alternativeName>
        <fullName evidence="15">Cholest-4-en-3-one C26-monooxygenase</fullName>
    </alternativeName>
    <alternativeName>
        <fullName evidence="17">Cholesterol C26-monooxygenase</fullName>
    </alternativeName>
    <alternativeName>
        <fullName evidence="16">Steroid C27-monooxygenase</fullName>
    </alternativeName>
</protein>
<dbReference type="GO" id="GO:0020037">
    <property type="term" value="F:heme binding"/>
    <property type="evidence" value="ECO:0007669"/>
    <property type="project" value="InterPro"/>
</dbReference>
<keyword evidence="12" id="KW-0753">Steroid metabolism</keyword>
<evidence type="ECO:0000256" key="1">
    <source>
        <dbReference type="ARBA" id="ARBA00001971"/>
    </source>
</evidence>
<keyword evidence="6" id="KW-0442">Lipid degradation</keyword>
<evidence type="ECO:0000313" key="18">
    <source>
        <dbReference type="EMBL" id="TDK84606.1"/>
    </source>
</evidence>